<dbReference type="InterPro" id="IPR001279">
    <property type="entry name" value="Metallo-B-lactamas"/>
</dbReference>
<dbReference type="STRING" id="643562.Daes_0649"/>
<dbReference type="PANTHER" id="PTHR13754:SF18">
    <property type="entry name" value="7,8-DIHYDROPTERIN-6-METHYL-4-(BETA-D-RIBOFURANOSYL)-AMINOBENZENE-5'-PHOSPHATE SYNTHASE"/>
    <property type="match status" value="1"/>
</dbReference>
<dbReference type="InterPro" id="IPR041712">
    <property type="entry name" value="DHPS-like_MBL-fold"/>
</dbReference>
<dbReference type="AlphaFoldDB" id="E6VZ04"/>
<dbReference type="RefSeq" id="WP_013513599.1">
    <property type="nucleotide sequence ID" value="NC_014844.1"/>
</dbReference>
<dbReference type="GO" id="GO:0016740">
    <property type="term" value="F:transferase activity"/>
    <property type="evidence" value="ECO:0007669"/>
    <property type="project" value="TreeGrafter"/>
</dbReference>
<dbReference type="KEGG" id="das:Daes_0649"/>
<proteinExistence type="predicted"/>
<evidence type="ECO:0000313" key="4">
    <source>
        <dbReference type="Proteomes" id="UP000002191"/>
    </source>
</evidence>
<reference evidence="4" key="1">
    <citation type="submission" date="2010-12" db="EMBL/GenBank/DDBJ databases">
        <title>Complete sequence of Desulfovibrio aespoeensis Aspo-2.</title>
        <authorList>
            <consortium name="US DOE Joint Genome Institute"/>
            <person name="Lucas S."/>
            <person name="Copeland A."/>
            <person name="Lapidus A."/>
            <person name="Cheng J.-F."/>
            <person name="Goodwin L."/>
            <person name="Pitluck S."/>
            <person name="Chertkov O."/>
            <person name="Misra M."/>
            <person name="Detter J.C."/>
            <person name="Han C."/>
            <person name="Tapia R."/>
            <person name="Land M."/>
            <person name="Hauser L."/>
            <person name="Kyrpides N."/>
            <person name="Ivanova N."/>
            <person name="Ovchinnikova G."/>
            <person name="Pedersen K."/>
            <person name="Jagevall S."/>
            <person name="Hazen T."/>
            <person name="Woyke T."/>
        </authorList>
    </citation>
    <scope>NUCLEOTIDE SEQUENCE [LARGE SCALE GENOMIC DNA]</scope>
    <source>
        <strain evidence="4">ATCC 700646 / DSM 10631 / Aspo-2</strain>
    </source>
</reference>
<dbReference type="eggNOG" id="COG1237">
    <property type="taxonomic scope" value="Bacteria"/>
</dbReference>
<name>E6VZ04_PSEA9</name>
<dbReference type="PANTHER" id="PTHR13754">
    <property type="entry name" value="METALLO-BETA-LACTAMASE SUPERFAMILY PROTEIN"/>
    <property type="match status" value="1"/>
</dbReference>
<accession>E6VZ04</accession>
<dbReference type="InterPro" id="IPR052926">
    <property type="entry name" value="Metallo-beta-lactamase_dom"/>
</dbReference>
<evidence type="ECO:0000259" key="2">
    <source>
        <dbReference type="SMART" id="SM00849"/>
    </source>
</evidence>
<evidence type="ECO:0000256" key="1">
    <source>
        <dbReference type="SAM" id="MobiDB-lite"/>
    </source>
</evidence>
<keyword evidence="4" id="KW-1185">Reference proteome</keyword>
<evidence type="ECO:0000313" key="3">
    <source>
        <dbReference type="EMBL" id="ADU61667.1"/>
    </source>
</evidence>
<reference evidence="3 4" key="2">
    <citation type="journal article" date="2014" name="Genome Announc.">
        <title>Complete Genome Sequence of the Subsurface, Mesophilic Sulfate-Reducing Bacterium Desulfovibrio aespoeensis Aspo-2.</title>
        <authorList>
            <person name="Pedersen K."/>
            <person name="Bengtsson A."/>
            <person name="Edlund J."/>
            <person name="Rabe L."/>
            <person name="Hazen T."/>
            <person name="Chakraborty R."/>
            <person name="Goodwin L."/>
            <person name="Shapiro N."/>
        </authorList>
    </citation>
    <scope>NUCLEOTIDE SEQUENCE [LARGE SCALE GENOMIC DNA]</scope>
    <source>
        <strain evidence="4">ATCC 700646 / DSM 10631 / Aspo-2</strain>
    </source>
</reference>
<dbReference type="OrthoDB" id="9803916at2"/>
<organism evidence="3 4">
    <name type="scientific">Pseudodesulfovibrio aespoeensis (strain ATCC 700646 / DSM 10631 / Aspo-2)</name>
    <name type="common">Desulfovibrio aespoeensis</name>
    <dbReference type="NCBI Taxonomy" id="643562"/>
    <lineage>
        <taxon>Bacteria</taxon>
        <taxon>Pseudomonadati</taxon>
        <taxon>Thermodesulfobacteriota</taxon>
        <taxon>Desulfovibrionia</taxon>
        <taxon>Desulfovibrionales</taxon>
        <taxon>Desulfovibrionaceae</taxon>
    </lineage>
</organism>
<dbReference type="EMBL" id="CP002431">
    <property type="protein sequence ID" value="ADU61667.1"/>
    <property type="molecule type" value="Genomic_DNA"/>
</dbReference>
<feature type="domain" description="Metallo-beta-lactamase" evidence="2">
    <location>
        <begin position="21"/>
        <end position="251"/>
    </location>
</feature>
<protein>
    <submittedName>
        <fullName evidence="3">Beta-lactamase domain protein</fullName>
    </submittedName>
</protein>
<dbReference type="SUPFAM" id="SSF56281">
    <property type="entry name" value="Metallo-hydrolase/oxidoreductase"/>
    <property type="match status" value="1"/>
</dbReference>
<dbReference type="Gene3D" id="3.60.15.10">
    <property type="entry name" value="Ribonuclease Z/Hydroxyacylglutathione hydrolase-like"/>
    <property type="match status" value="1"/>
</dbReference>
<feature type="compositionally biased region" description="Basic and acidic residues" evidence="1">
    <location>
        <begin position="154"/>
        <end position="166"/>
    </location>
</feature>
<dbReference type="InterPro" id="IPR036866">
    <property type="entry name" value="RibonucZ/Hydroxyglut_hydro"/>
</dbReference>
<dbReference type="HOGENOM" id="CLU_036012_0_0_7"/>
<gene>
    <name evidence="3" type="ordered locus">Daes_0649</name>
</gene>
<dbReference type="CDD" id="cd07713">
    <property type="entry name" value="DHPS-like_MBL-fold"/>
    <property type="match status" value="1"/>
</dbReference>
<sequence length="278" mass="30180">MKLTVLVDNNTLTDSYFLAEPALSLFIEDTGARVLFDAGYSDAFLTNARRKGLDLLRLDWVALSHGHLDHTWGLDALIRHHLESAAQGMAVAKPKLLAHPQAFATRHADSLPEIGMLLAEGKLSRHFEPVLATGPVWLTERLVWLGEIPRTNDFEQSRPMGRREEPSGPVGDHIPDDTALVYMGEGGLTVISGCAHAGICNTVEHARNVTGVDRVRTILGGFHLLDAPASRLAATADYLARLDLDALYPCHCTDLAAKIALAARCPVHEVGAGMELVF</sequence>
<feature type="region of interest" description="Disordered" evidence="1">
    <location>
        <begin position="154"/>
        <end position="173"/>
    </location>
</feature>
<dbReference type="Proteomes" id="UP000002191">
    <property type="component" value="Chromosome"/>
</dbReference>
<dbReference type="Pfam" id="PF00753">
    <property type="entry name" value="Lactamase_B"/>
    <property type="match status" value="1"/>
</dbReference>
<dbReference type="SMART" id="SM00849">
    <property type="entry name" value="Lactamase_B"/>
    <property type="match status" value="1"/>
</dbReference>